<comment type="caution">
    <text evidence="3">The sequence shown here is derived from an EMBL/GenBank/DDBJ whole genome shotgun (WGS) entry which is preliminary data.</text>
</comment>
<sequence>MHAPDTNTDADSETAPDDVTDEGSIALTHKPTLLSSGVALVAAVVATAVAGLASTTGLGFGAVGALAIGAGLATGGRTFVDVGAVAVFFGVVVAGLEATVVGPTVFGTIAVVLAWDLAHTAIDIGEQLGRETQTRRLEAVAIVSSLLVGLLAGAIGYAVFIAGAGGQPVAMVVLLLLAAALITIGLGKRRQQSGRQRSRHTERSRRH</sequence>
<dbReference type="InterPro" id="IPR055941">
    <property type="entry name" value="DUF7519"/>
</dbReference>
<keyword evidence="2" id="KW-0812">Transmembrane</keyword>
<evidence type="ECO:0000256" key="2">
    <source>
        <dbReference type="SAM" id="Phobius"/>
    </source>
</evidence>
<feature type="transmembrane region" description="Helical" evidence="2">
    <location>
        <begin position="33"/>
        <end position="53"/>
    </location>
</feature>
<evidence type="ECO:0000313" key="3">
    <source>
        <dbReference type="EMBL" id="OVE85182.1"/>
    </source>
</evidence>
<feature type="compositionally biased region" description="Acidic residues" evidence="1">
    <location>
        <begin position="8"/>
        <end position="21"/>
    </location>
</feature>
<organism evidence="3 4">
    <name type="scientific">Natronolimnobius baerhuensis</name>
    <dbReference type="NCBI Taxonomy" id="253108"/>
    <lineage>
        <taxon>Archaea</taxon>
        <taxon>Methanobacteriati</taxon>
        <taxon>Methanobacteriota</taxon>
        <taxon>Stenosarchaea group</taxon>
        <taxon>Halobacteria</taxon>
        <taxon>Halobacteriales</taxon>
        <taxon>Natrialbaceae</taxon>
        <taxon>Natronolimnobius</taxon>
    </lineage>
</organism>
<proteinExistence type="predicted"/>
<keyword evidence="2" id="KW-1133">Transmembrane helix</keyword>
<keyword evidence="2" id="KW-0472">Membrane</keyword>
<gene>
    <name evidence="3" type="ORF">B2G88_07315</name>
</gene>
<protein>
    <submittedName>
        <fullName evidence="3">Uncharacterized protein</fullName>
    </submittedName>
</protein>
<accession>A0A202EAA7</accession>
<feature type="transmembrane region" description="Helical" evidence="2">
    <location>
        <begin position="86"/>
        <end position="118"/>
    </location>
</feature>
<feature type="transmembrane region" description="Helical" evidence="2">
    <location>
        <begin position="169"/>
        <end position="187"/>
    </location>
</feature>
<name>A0A202EAA7_9EURY</name>
<dbReference type="Pfam" id="PF24363">
    <property type="entry name" value="DUF7519"/>
    <property type="match status" value="1"/>
</dbReference>
<feature type="transmembrane region" description="Helical" evidence="2">
    <location>
        <begin position="139"/>
        <end position="163"/>
    </location>
</feature>
<feature type="transmembrane region" description="Helical" evidence="2">
    <location>
        <begin position="60"/>
        <end position="80"/>
    </location>
</feature>
<evidence type="ECO:0000256" key="1">
    <source>
        <dbReference type="SAM" id="MobiDB-lite"/>
    </source>
</evidence>
<keyword evidence="4" id="KW-1185">Reference proteome</keyword>
<dbReference type="EMBL" id="MWPH01000002">
    <property type="protein sequence ID" value="OVE85182.1"/>
    <property type="molecule type" value="Genomic_DNA"/>
</dbReference>
<dbReference type="Proteomes" id="UP000196084">
    <property type="component" value="Unassembled WGS sequence"/>
</dbReference>
<evidence type="ECO:0000313" key="4">
    <source>
        <dbReference type="Proteomes" id="UP000196084"/>
    </source>
</evidence>
<dbReference type="AlphaFoldDB" id="A0A202EAA7"/>
<feature type="region of interest" description="Disordered" evidence="1">
    <location>
        <begin position="1"/>
        <end position="22"/>
    </location>
</feature>
<reference evidence="3 4" key="1">
    <citation type="submission" date="2017-02" db="EMBL/GenBank/DDBJ databases">
        <title>Natronthermophilus aegyptiacus gen. nov.,sp. nov., an aerobic, extremely halophilic alkalithermophilic archaeon isolated from the athalassohaline Wadi An Natrun, Egypt.</title>
        <authorList>
            <person name="Zhao B."/>
        </authorList>
    </citation>
    <scope>NUCLEOTIDE SEQUENCE [LARGE SCALE GENOMIC DNA]</scope>
    <source>
        <strain evidence="3 4">CGMCC 1.3597</strain>
    </source>
</reference>